<evidence type="ECO:0000256" key="9">
    <source>
        <dbReference type="ARBA" id="ARBA00033070"/>
    </source>
</evidence>
<dbReference type="Proteomes" id="UP000243002">
    <property type="component" value="Unassembled WGS sequence"/>
</dbReference>
<keyword evidence="15" id="KW-1185">Reference proteome</keyword>
<keyword evidence="5 12" id="KW-0808">Transferase</keyword>
<evidence type="ECO:0000313" key="14">
    <source>
        <dbReference type="EMBL" id="PSJ04838.1"/>
    </source>
</evidence>
<dbReference type="InterPro" id="IPR011263">
    <property type="entry name" value="DNA-dir_RNA_pol_RpoA/D/Rpb3"/>
</dbReference>
<dbReference type="FunFam" id="2.170.120.12:FF:000001">
    <property type="entry name" value="DNA-directed RNA polymerase subunit alpha"/>
    <property type="match status" value="1"/>
</dbReference>
<feature type="domain" description="DNA-directed RNA polymerase RpoA/D/Rpb3-type" evidence="13">
    <location>
        <begin position="20"/>
        <end position="228"/>
    </location>
</feature>
<dbReference type="RefSeq" id="WP_106632399.1">
    <property type="nucleotide sequence ID" value="NZ_PXXO01000009.1"/>
</dbReference>
<evidence type="ECO:0000256" key="6">
    <source>
        <dbReference type="ARBA" id="ARBA00022695"/>
    </source>
</evidence>
<feature type="region of interest" description="Alpha N-terminal domain (alpha-NTD)" evidence="12">
    <location>
        <begin position="1"/>
        <end position="229"/>
    </location>
</feature>
<dbReference type="Pfam" id="PF03118">
    <property type="entry name" value="RNA_pol_A_CTD"/>
    <property type="match status" value="1"/>
</dbReference>
<dbReference type="InterPro" id="IPR036643">
    <property type="entry name" value="RNApol_insert_sf"/>
</dbReference>
<evidence type="ECO:0000256" key="1">
    <source>
        <dbReference type="ARBA" id="ARBA00007123"/>
    </source>
</evidence>
<accession>A0A2P7MUB3</accession>
<gene>
    <name evidence="12" type="primary">rpoA</name>
    <name evidence="14" type="ORF">C7K55_09020</name>
</gene>
<reference evidence="14 15" key="1">
    <citation type="journal article" date="2018" name="Environ. Microbiol.">
        <title>Ecological and genomic features of two widespread freshwater picocyanobacteria.</title>
        <authorList>
            <person name="Cabello-Yeves P.J."/>
            <person name="Picazo A."/>
            <person name="Camacho A."/>
            <person name="Callieri C."/>
            <person name="Rosselli R."/>
            <person name="Roda-Garcia J.J."/>
            <person name="Coutinho F.H."/>
            <person name="Rodriguez-Valera F."/>
        </authorList>
    </citation>
    <scope>NUCLEOTIDE SEQUENCE [LARGE SCALE GENOMIC DNA]</scope>
    <source>
        <strain evidence="14 15">Tous</strain>
    </source>
</reference>
<dbReference type="EMBL" id="PXXO01000009">
    <property type="protein sequence ID" value="PSJ04838.1"/>
    <property type="molecule type" value="Genomic_DNA"/>
</dbReference>
<evidence type="ECO:0000313" key="15">
    <source>
        <dbReference type="Proteomes" id="UP000243002"/>
    </source>
</evidence>
<dbReference type="NCBIfam" id="TIGR02027">
    <property type="entry name" value="rpoA"/>
    <property type="match status" value="1"/>
</dbReference>
<evidence type="ECO:0000256" key="2">
    <source>
        <dbReference type="ARBA" id="ARBA00012418"/>
    </source>
</evidence>
<dbReference type="CDD" id="cd06928">
    <property type="entry name" value="RNAP_alpha_NTD"/>
    <property type="match status" value="1"/>
</dbReference>
<dbReference type="InterPro" id="IPR011260">
    <property type="entry name" value="RNAP_asu_C"/>
</dbReference>
<keyword evidence="4 12" id="KW-0240">DNA-directed RNA polymerase</keyword>
<evidence type="ECO:0000256" key="7">
    <source>
        <dbReference type="ARBA" id="ARBA00023163"/>
    </source>
</evidence>
<evidence type="ECO:0000256" key="4">
    <source>
        <dbReference type="ARBA" id="ARBA00022478"/>
    </source>
</evidence>
<dbReference type="GO" id="GO:0000428">
    <property type="term" value="C:DNA-directed RNA polymerase complex"/>
    <property type="evidence" value="ECO:0007669"/>
    <property type="project" value="UniProtKB-KW"/>
</dbReference>
<dbReference type="NCBIfam" id="NF003516">
    <property type="entry name" value="PRK05182.2-2"/>
    <property type="match status" value="1"/>
</dbReference>
<evidence type="ECO:0000256" key="8">
    <source>
        <dbReference type="ARBA" id="ARBA00032524"/>
    </source>
</evidence>
<dbReference type="SUPFAM" id="SSF55257">
    <property type="entry name" value="RBP11-like subunits of RNA polymerase"/>
    <property type="match status" value="1"/>
</dbReference>
<evidence type="ECO:0000256" key="5">
    <source>
        <dbReference type="ARBA" id="ARBA00022679"/>
    </source>
</evidence>
<dbReference type="GO" id="GO:0003899">
    <property type="term" value="F:DNA-directed RNA polymerase activity"/>
    <property type="evidence" value="ECO:0007669"/>
    <property type="project" value="UniProtKB-UniRule"/>
</dbReference>
<name>A0A2P7MUB3_9CYAN</name>
<dbReference type="NCBIfam" id="NF003519">
    <property type="entry name" value="PRK05182.2-5"/>
    <property type="match status" value="1"/>
</dbReference>
<dbReference type="SMART" id="SM00662">
    <property type="entry name" value="RPOLD"/>
    <property type="match status" value="1"/>
</dbReference>
<dbReference type="HAMAP" id="MF_00059">
    <property type="entry name" value="RNApol_bact_RpoA"/>
    <property type="match status" value="1"/>
</dbReference>
<dbReference type="AlphaFoldDB" id="A0A2P7MUB3"/>
<dbReference type="EC" id="2.7.7.6" evidence="2 12"/>
<dbReference type="Pfam" id="PF01193">
    <property type="entry name" value="RNA_pol_L"/>
    <property type="match status" value="1"/>
</dbReference>
<dbReference type="GO" id="GO:0005737">
    <property type="term" value="C:cytoplasm"/>
    <property type="evidence" value="ECO:0007669"/>
    <property type="project" value="UniProtKB-ARBA"/>
</dbReference>
<dbReference type="SUPFAM" id="SSF56553">
    <property type="entry name" value="Insert subdomain of RNA polymerase alpha subunit"/>
    <property type="match status" value="1"/>
</dbReference>
<proteinExistence type="inferred from homology"/>
<sequence length="312" mass="34068">MLHYQIDRIEHEVAEDRSQIGTFLIGPLDRGQATTLGNALRRVLIGSLEGSAITAVRISGVNHEYATVPGVREDVLDILLNCKQISVSSRNRELEIGRLVVNGPATVTAADLQFSSQVQVIDSDRLIATVAEGHSLEMEVHVERGVGYRPVNRHSEDTNAIDLLQIDAVFKPVRRVNYTVDETAVGEGGSARERLRLEIETNGSVTPDDAMAQSANQLIGLFQPLASLTMVEEPGLEPEPSAEAQIPLEELNLSVRAYNCLKRAQVNSVSDLMGFSYEDLLEIKNFGSKSADEVIEALERIGITLPQSRTSA</sequence>
<dbReference type="GO" id="GO:0003677">
    <property type="term" value="F:DNA binding"/>
    <property type="evidence" value="ECO:0007669"/>
    <property type="project" value="UniProtKB-UniRule"/>
</dbReference>
<keyword evidence="6 12" id="KW-0548">Nucleotidyltransferase</keyword>
<evidence type="ECO:0000256" key="11">
    <source>
        <dbReference type="ARBA" id="ARBA00063436"/>
    </source>
</evidence>
<comment type="similarity">
    <text evidence="1 12">Belongs to the RNA polymerase alpha chain family.</text>
</comment>
<dbReference type="InterPro" id="IPR036603">
    <property type="entry name" value="RBP11-like"/>
</dbReference>
<dbReference type="GO" id="GO:0046983">
    <property type="term" value="F:protein dimerization activity"/>
    <property type="evidence" value="ECO:0007669"/>
    <property type="project" value="InterPro"/>
</dbReference>
<dbReference type="Gene3D" id="1.10.150.20">
    <property type="entry name" value="5' to 3' exonuclease, C-terminal subdomain"/>
    <property type="match status" value="1"/>
</dbReference>
<feature type="region of interest" description="Alpha C-terminal domain (alpha-CTD)" evidence="12">
    <location>
        <begin position="244"/>
        <end position="312"/>
    </location>
</feature>
<evidence type="ECO:0000259" key="13">
    <source>
        <dbReference type="SMART" id="SM00662"/>
    </source>
</evidence>
<keyword evidence="7 12" id="KW-0804">Transcription</keyword>
<organism evidence="14 15">
    <name type="scientific">Cyanobium usitatum str. Tous</name>
    <dbReference type="NCBI Taxonomy" id="2116684"/>
    <lineage>
        <taxon>Bacteria</taxon>
        <taxon>Bacillati</taxon>
        <taxon>Cyanobacteriota</taxon>
        <taxon>Cyanophyceae</taxon>
        <taxon>Synechococcales</taxon>
        <taxon>Prochlorococcaceae</taxon>
        <taxon>Cyanobium</taxon>
    </lineage>
</organism>
<dbReference type="Pfam" id="PF01000">
    <property type="entry name" value="RNA_pol_A_bac"/>
    <property type="match status" value="1"/>
</dbReference>
<comment type="domain">
    <text evidence="12">The N-terminal domain is essential for RNAP assembly and basal transcription, whereas the C-terminal domain is involved in interaction with transcriptional regulators and with upstream promoter elements.</text>
</comment>
<dbReference type="InterPro" id="IPR011262">
    <property type="entry name" value="DNA-dir_RNA_pol_insert"/>
</dbReference>
<dbReference type="SUPFAM" id="SSF47789">
    <property type="entry name" value="C-terminal domain of RNA polymerase alpha subunit"/>
    <property type="match status" value="1"/>
</dbReference>
<comment type="caution">
    <text evidence="14">The sequence shown here is derived from an EMBL/GenBank/DDBJ whole genome shotgun (WGS) entry which is preliminary data.</text>
</comment>
<dbReference type="InterPro" id="IPR011773">
    <property type="entry name" value="DNA-dir_RpoA"/>
</dbReference>
<evidence type="ECO:0000256" key="12">
    <source>
        <dbReference type="HAMAP-Rule" id="MF_00059"/>
    </source>
</evidence>
<comment type="function">
    <text evidence="12">DNA-dependent RNA polymerase catalyzes the transcription of DNA into RNA using the four ribonucleoside triphosphates as substrates.</text>
</comment>
<evidence type="ECO:0000256" key="10">
    <source>
        <dbReference type="ARBA" id="ARBA00048552"/>
    </source>
</evidence>
<comment type="subunit">
    <text evidence="11">Homodimer. In cyanobacteria the RNAP catalytic core is composed of 2 alpha, 1 beta, 1 beta', 1 gamma and 1 omega subunit. When a sigma factor is associated with the core the holoenzyme is formed, which can initiate transcription.</text>
</comment>
<evidence type="ECO:0000256" key="3">
    <source>
        <dbReference type="ARBA" id="ARBA00015972"/>
    </source>
</evidence>
<dbReference type="OrthoDB" id="9805706at2"/>
<comment type="catalytic activity">
    <reaction evidence="10 12">
        <text>RNA(n) + a ribonucleoside 5'-triphosphate = RNA(n+1) + diphosphate</text>
        <dbReference type="Rhea" id="RHEA:21248"/>
        <dbReference type="Rhea" id="RHEA-COMP:14527"/>
        <dbReference type="Rhea" id="RHEA-COMP:17342"/>
        <dbReference type="ChEBI" id="CHEBI:33019"/>
        <dbReference type="ChEBI" id="CHEBI:61557"/>
        <dbReference type="ChEBI" id="CHEBI:140395"/>
        <dbReference type="EC" id="2.7.7.6"/>
    </reaction>
</comment>
<dbReference type="GO" id="GO:0006351">
    <property type="term" value="P:DNA-templated transcription"/>
    <property type="evidence" value="ECO:0007669"/>
    <property type="project" value="UniProtKB-UniRule"/>
</dbReference>
<dbReference type="Gene3D" id="2.170.120.12">
    <property type="entry name" value="DNA-directed RNA polymerase, insert domain"/>
    <property type="match status" value="1"/>
</dbReference>
<protein>
    <recommendedName>
        <fullName evidence="3 12">DNA-directed RNA polymerase subunit alpha</fullName>
        <shortName evidence="12">RNAP subunit alpha</shortName>
        <ecNumber evidence="2 12">2.7.7.6</ecNumber>
    </recommendedName>
    <alternativeName>
        <fullName evidence="9 12">RNA polymerase subunit alpha</fullName>
    </alternativeName>
    <alternativeName>
        <fullName evidence="8 12">Transcriptase subunit alpha</fullName>
    </alternativeName>
</protein>
<dbReference type="Gene3D" id="3.30.1360.10">
    <property type="entry name" value="RNA polymerase, RBP11-like subunit"/>
    <property type="match status" value="1"/>
</dbReference>